<proteinExistence type="inferred from homology"/>
<name>A0A2U0U7F6_9BACT</name>
<evidence type="ECO:0000313" key="9">
    <source>
        <dbReference type="EMBL" id="PVX53539.1"/>
    </source>
</evidence>
<keyword evidence="4 8" id="KW-0812">Transmembrane</keyword>
<evidence type="ECO:0000256" key="6">
    <source>
        <dbReference type="ARBA" id="ARBA00022989"/>
    </source>
</evidence>
<evidence type="ECO:0000256" key="3">
    <source>
        <dbReference type="ARBA" id="ARBA00022475"/>
    </source>
</evidence>
<feature type="transmembrane region" description="Helical" evidence="8">
    <location>
        <begin position="48"/>
        <end position="67"/>
    </location>
</feature>
<comment type="caution">
    <text evidence="9">The sequence shown here is derived from an EMBL/GenBank/DDBJ whole genome shotgun (WGS) entry which is preliminary data.</text>
</comment>
<accession>A0A2U0U7F6</accession>
<evidence type="ECO:0000256" key="1">
    <source>
        <dbReference type="ARBA" id="ARBA00004651"/>
    </source>
</evidence>
<evidence type="ECO:0000256" key="4">
    <source>
        <dbReference type="ARBA" id="ARBA00022692"/>
    </source>
</evidence>
<dbReference type="OrthoDB" id="1132160at2"/>
<dbReference type="EMBL" id="QENY01000011">
    <property type="protein sequence ID" value="PVX53539.1"/>
    <property type="molecule type" value="Genomic_DNA"/>
</dbReference>
<evidence type="ECO:0000256" key="7">
    <source>
        <dbReference type="ARBA" id="ARBA00023136"/>
    </source>
</evidence>
<comment type="similarity">
    <text evidence="2">Belongs to the MreD family.</text>
</comment>
<evidence type="ECO:0000256" key="2">
    <source>
        <dbReference type="ARBA" id="ARBA00007776"/>
    </source>
</evidence>
<organism evidence="9 10">
    <name type="scientific">Hallella colorans</name>
    <dbReference type="NCBI Taxonomy" id="1703337"/>
    <lineage>
        <taxon>Bacteria</taxon>
        <taxon>Pseudomonadati</taxon>
        <taxon>Bacteroidota</taxon>
        <taxon>Bacteroidia</taxon>
        <taxon>Bacteroidales</taxon>
        <taxon>Prevotellaceae</taxon>
        <taxon>Hallella</taxon>
    </lineage>
</organism>
<comment type="subcellular location">
    <subcellularLocation>
        <location evidence="1">Cell membrane</location>
        <topology evidence="1">Multi-pass membrane protein</topology>
    </subcellularLocation>
</comment>
<dbReference type="GO" id="GO:0008360">
    <property type="term" value="P:regulation of cell shape"/>
    <property type="evidence" value="ECO:0007669"/>
    <property type="project" value="UniProtKB-KW"/>
</dbReference>
<dbReference type="InterPro" id="IPR007227">
    <property type="entry name" value="Cell_shape_determining_MreD"/>
</dbReference>
<evidence type="ECO:0000313" key="10">
    <source>
        <dbReference type="Proteomes" id="UP000245870"/>
    </source>
</evidence>
<keyword evidence="6 8" id="KW-1133">Transmembrane helix</keyword>
<feature type="transmembrane region" description="Helical" evidence="8">
    <location>
        <begin position="143"/>
        <end position="160"/>
    </location>
</feature>
<keyword evidence="7 8" id="KW-0472">Membrane</keyword>
<keyword evidence="5" id="KW-0133">Cell shape</keyword>
<keyword evidence="10" id="KW-1185">Reference proteome</keyword>
<dbReference type="NCBIfam" id="TIGR03426">
    <property type="entry name" value="shape_MreD"/>
    <property type="match status" value="1"/>
</dbReference>
<dbReference type="GO" id="GO:0005886">
    <property type="term" value="C:plasma membrane"/>
    <property type="evidence" value="ECO:0007669"/>
    <property type="project" value="UniProtKB-SubCell"/>
</dbReference>
<dbReference type="AlphaFoldDB" id="A0A2U0U7F6"/>
<dbReference type="Proteomes" id="UP000245870">
    <property type="component" value="Unassembled WGS sequence"/>
</dbReference>
<gene>
    <name evidence="9" type="ORF">C7379_11153</name>
</gene>
<dbReference type="RefSeq" id="WP_116616621.1">
    <property type="nucleotide sequence ID" value="NZ_CALDWB010000006.1"/>
</dbReference>
<keyword evidence="3" id="KW-1003">Cell membrane</keyword>
<reference evidence="9 10" key="1">
    <citation type="submission" date="2018-05" db="EMBL/GenBank/DDBJ databases">
        <title>Genomic Encyclopedia of Type Strains, Phase IV (KMG-IV): sequencing the most valuable type-strain genomes for metagenomic binning, comparative biology and taxonomic classification.</title>
        <authorList>
            <person name="Goeker M."/>
        </authorList>
    </citation>
    <scope>NUCLEOTIDE SEQUENCE [LARGE SCALE GENOMIC DNA]</scope>
    <source>
        <strain evidence="9 10">DSM 100333</strain>
    </source>
</reference>
<evidence type="ECO:0000256" key="8">
    <source>
        <dbReference type="SAM" id="Phobius"/>
    </source>
</evidence>
<protein>
    <submittedName>
        <fullName evidence="9">Rod shape-determining protein MreD</fullName>
    </submittedName>
</protein>
<sequence length="167" mass="18854">MNIDFSRRLLLFVILLLTQALVLSHIHLFGVATPMPYIYFATSFKRNYPKWAMLVWSFALGLGVDVFSNTPGVAAASMTLIALLQPYALKLFIQRDSDENLRPSITEITPSGYITYVTLLTLTYCLVFFSLEMFTFFNWTQWALNILGSTALSAIIIVVVDNLRGKV</sequence>
<feature type="transmembrane region" description="Helical" evidence="8">
    <location>
        <begin position="113"/>
        <end position="131"/>
    </location>
</feature>
<evidence type="ECO:0000256" key="5">
    <source>
        <dbReference type="ARBA" id="ARBA00022960"/>
    </source>
</evidence>